<dbReference type="NCBIfam" id="NF040639">
    <property type="entry name" value="LETM1_rel_film"/>
    <property type="match status" value="1"/>
</dbReference>
<gene>
    <name evidence="2" type="ORF">DSM02_3147</name>
</gene>
<dbReference type="Pfam" id="PF07766">
    <property type="entry name" value="LETM1_RBD"/>
    <property type="match status" value="1"/>
</dbReference>
<evidence type="ECO:0000313" key="2">
    <source>
        <dbReference type="EMBL" id="RXG17811.1"/>
    </source>
</evidence>
<name>A0A4Q0NYP3_9FLAO</name>
<keyword evidence="3" id="KW-1185">Reference proteome</keyword>
<comment type="caution">
    <text evidence="2">The sequence shown here is derived from an EMBL/GenBank/DDBJ whole genome shotgun (WGS) entry which is preliminary data.</text>
</comment>
<evidence type="ECO:0000259" key="1">
    <source>
        <dbReference type="Pfam" id="PF07766"/>
    </source>
</evidence>
<dbReference type="EMBL" id="QOVK01000017">
    <property type="protein sequence ID" value="RXG17811.1"/>
    <property type="molecule type" value="Genomic_DNA"/>
</dbReference>
<dbReference type="OrthoDB" id="1421172at2"/>
<organism evidence="2 3">
    <name type="scientific">Leeuwenhoekiella polynyae</name>
    <dbReference type="NCBI Taxonomy" id="1550906"/>
    <lineage>
        <taxon>Bacteria</taxon>
        <taxon>Pseudomonadati</taxon>
        <taxon>Bacteroidota</taxon>
        <taxon>Flavobacteriia</taxon>
        <taxon>Flavobacteriales</taxon>
        <taxon>Flavobacteriaceae</taxon>
        <taxon>Leeuwenhoekiella</taxon>
    </lineage>
</organism>
<proteinExistence type="predicted"/>
<dbReference type="InterPro" id="IPR033122">
    <property type="entry name" value="LETM1-like_RBD"/>
</dbReference>
<dbReference type="Proteomes" id="UP000289859">
    <property type="component" value="Unassembled WGS sequence"/>
</dbReference>
<dbReference type="GO" id="GO:0043022">
    <property type="term" value="F:ribosome binding"/>
    <property type="evidence" value="ECO:0007669"/>
    <property type="project" value="InterPro"/>
</dbReference>
<dbReference type="AlphaFoldDB" id="A0A4Q0NYP3"/>
<sequence>MNPSSFGWITKHQPVIKKAFKELNSDLNALYELLLQSGFIYGVSVTTVSYGTAEPLLWNETERTKLNFFDSLYCVYYQKYKNDTHFFKAITEYYEQLDPKEHFYFTRFSKLKPNAATLEKIIQERIQTNEHLLQKNFSNLITNALLFIDVLSFQHYLENEENISHYASYLEATLMNVIWLALIQKEEKEQYDKLLLKLFEKSLRYNRNLKQEAQNLDELPLEVYTGLLEKRYLLDLAALAIWDDVKLDKTEYLFLKKFGAQLLLPNEVIEQSTTYVYTFIQANRKRISYLNYSNPVKHFYSQTIRTVKTLIFRNKNRLLQELSESKDLVLLLGQSTVRDLSKAEKKRVKSQLLDICKSIPSLAIFMLPGGGILLPLLVKFIPELLPSAFNENRIEAQNHDDPEI</sequence>
<dbReference type="RefSeq" id="WP_128766453.1">
    <property type="nucleotide sequence ID" value="NZ_JBHUOO010000042.1"/>
</dbReference>
<evidence type="ECO:0000313" key="3">
    <source>
        <dbReference type="Proteomes" id="UP000289859"/>
    </source>
</evidence>
<protein>
    <submittedName>
        <fullName evidence="2">LETM1-like protein</fullName>
    </submittedName>
</protein>
<feature type="domain" description="Letm1 RBD" evidence="1">
    <location>
        <begin position="340"/>
        <end position="397"/>
    </location>
</feature>
<reference evidence="2 3" key="1">
    <citation type="submission" date="2018-07" db="EMBL/GenBank/DDBJ databases">
        <title>Leeuwenhoekiella genomics.</title>
        <authorList>
            <person name="Tahon G."/>
            <person name="Willems A."/>
        </authorList>
    </citation>
    <scope>NUCLEOTIDE SEQUENCE [LARGE SCALE GENOMIC DNA]</scope>
    <source>
        <strain evidence="2 3">LMG 29608</strain>
    </source>
</reference>
<accession>A0A4Q0NYP3</accession>